<proteinExistence type="predicted"/>
<evidence type="ECO:0000313" key="2">
    <source>
        <dbReference type="Proteomes" id="UP000000305"/>
    </source>
</evidence>
<reference evidence="1 2" key="1">
    <citation type="journal article" date="2011" name="Science">
        <title>The ecoresponsive genome of Daphnia pulex.</title>
        <authorList>
            <person name="Colbourne J.K."/>
            <person name="Pfrender M.E."/>
            <person name="Gilbert D."/>
            <person name="Thomas W.K."/>
            <person name="Tucker A."/>
            <person name="Oakley T.H."/>
            <person name="Tokishita S."/>
            <person name="Aerts A."/>
            <person name="Arnold G.J."/>
            <person name="Basu M.K."/>
            <person name="Bauer D.J."/>
            <person name="Caceres C.E."/>
            <person name="Carmel L."/>
            <person name="Casola C."/>
            <person name="Choi J.H."/>
            <person name="Detter J.C."/>
            <person name="Dong Q."/>
            <person name="Dusheyko S."/>
            <person name="Eads B.D."/>
            <person name="Frohlich T."/>
            <person name="Geiler-Samerotte K.A."/>
            <person name="Gerlach D."/>
            <person name="Hatcher P."/>
            <person name="Jogdeo S."/>
            <person name="Krijgsveld J."/>
            <person name="Kriventseva E.V."/>
            <person name="Kultz D."/>
            <person name="Laforsch C."/>
            <person name="Lindquist E."/>
            <person name="Lopez J."/>
            <person name="Manak J.R."/>
            <person name="Muller J."/>
            <person name="Pangilinan J."/>
            <person name="Patwardhan R.P."/>
            <person name="Pitluck S."/>
            <person name="Pritham E.J."/>
            <person name="Rechtsteiner A."/>
            <person name="Rho M."/>
            <person name="Rogozin I.B."/>
            <person name="Sakarya O."/>
            <person name="Salamov A."/>
            <person name="Schaack S."/>
            <person name="Shapiro H."/>
            <person name="Shiga Y."/>
            <person name="Skalitzky C."/>
            <person name="Smith Z."/>
            <person name="Souvorov A."/>
            <person name="Sung W."/>
            <person name="Tang Z."/>
            <person name="Tsuchiya D."/>
            <person name="Tu H."/>
            <person name="Vos H."/>
            <person name="Wang M."/>
            <person name="Wolf Y.I."/>
            <person name="Yamagata H."/>
            <person name="Yamada T."/>
            <person name="Ye Y."/>
            <person name="Shaw J.R."/>
            <person name="Andrews J."/>
            <person name="Crease T.J."/>
            <person name="Tang H."/>
            <person name="Lucas S.M."/>
            <person name="Robertson H.M."/>
            <person name="Bork P."/>
            <person name="Koonin E.V."/>
            <person name="Zdobnov E.M."/>
            <person name="Grigoriev I.V."/>
            <person name="Lynch M."/>
            <person name="Boore J.L."/>
        </authorList>
    </citation>
    <scope>NUCLEOTIDE SEQUENCE [LARGE SCALE GENOMIC DNA]</scope>
</reference>
<dbReference type="Proteomes" id="UP000000305">
    <property type="component" value="Unassembled WGS sequence"/>
</dbReference>
<dbReference type="HOGENOM" id="CLU_2924936_0_0_1"/>
<accession>E9FVM7</accession>
<organism evidence="1 2">
    <name type="scientific">Daphnia pulex</name>
    <name type="common">Water flea</name>
    <dbReference type="NCBI Taxonomy" id="6669"/>
    <lineage>
        <taxon>Eukaryota</taxon>
        <taxon>Metazoa</taxon>
        <taxon>Ecdysozoa</taxon>
        <taxon>Arthropoda</taxon>
        <taxon>Crustacea</taxon>
        <taxon>Branchiopoda</taxon>
        <taxon>Diplostraca</taxon>
        <taxon>Cladocera</taxon>
        <taxon>Anomopoda</taxon>
        <taxon>Daphniidae</taxon>
        <taxon>Daphnia</taxon>
    </lineage>
</organism>
<name>E9FVM7_DAPPU</name>
<protein>
    <submittedName>
        <fullName evidence="1">Uncharacterized protein</fullName>
    </submittedName>
</protein>
<keyword evidence="2" id="KW-1185">Reference proteome</keyword>
<gene>
    <name evidence="1" type="ORF">DAPPUDRAFT_233758</name>
</gene>
<dbReference type="InParanoid" id="E9FVM7"/>
<evidence type="ECO:0000313" key="1">
    <source>
        <dbReference type="EMBL" id="EFX89077.1"/>
    </source>
</evidence>
<dbReference type="KEGG" id="dpx:DAPPUDRAFT_233758"/>
<dbReference type="AlphaFoldDB" id="E9FVM7"/>
<sequence>MFQHVVVSYSIIPSSSPAIKSADTSVDGGPCTVSSLQLQPHLTPTASARPTIPIFPATDTL</sequence>
<dbReference type="EMBL" id="GL732525">
    <property type="protein sequence ID" value="EFX89077.1"/>
    <property type="molecule type" value="Genomic_DNA"/>
</dbReference>